<protein>
    <submittedName>
        <fullName evidence="2">Uncharacterized protein</fullName>
    </submittedName>
</protein>
<dbReference type="OrthoDB" id="9968732at2"/>
<keyword evidence="1" id="KW-0472">Membrane</keyword>
<proteinExistence type="predicted"/>
<keyword evidence="1" id="KW-1133">Transmembrane helix</keyword>
<comment type="caution">
    <text evidence="2">The sequence shown here is derived from an EMBL/GenBank/DDBJ whole genome shotgun (WGS) entry which is preliminary data.</text>
</comment>
<dbReference type="AlphaFoldDB" id="A0A495D418"/>
<dbReference type="RefSeq" id="WP_121211197.1">
    <property type="nucleotide sequence ID" value="NZ_RBIM01000004.1"/>
</dbReference>
<sequence>MDTLPHEAQLALTSFLIALAIGGPVALIGAGNTIIAARWIGTFVVRRRVTTGILVSLLGGAGLFGPRLLGPGSELVASLMGGLFA</sequence>
<organism evidence="2 3">
    <name type="scientific">Maricaulis maris</name>
    <dbReference type="NCBI Taxonomy" id="74318"/>
    <lineage>
        <taxon>Bacteria</taxon>
        <taxon>Pseudomonadati</taxon>
        <taxon>Pseudomonadota</taxon>
        <taxon>Alphaproteobacteria</taxon>
        <taxon>Maricaulales</taxon>
        <taxon>Maricaulaceae</taxon>
        <taxon>Maricaulis</taxon>
    </lineage>
</organism>
<name>A0A495D418_9PROT</name>
<dbReference type="Proteomes" id="UP000273675">
    <property type="component" value="Unassembled WGS sequence"/>
</dbReference>
<dbReference type="EMBL" id="RBIM01000004">
    <property type="protein sequence ID" value="RKQ96641.1"/>
    <property type="molecule type" value="Genomic_DNA"/>
</dbReference>
<evidence type="ECO:0000313" key="2">
    <source>
        <dbReference type="EMBL" id="RKQ96641.1"/>
    </source>
</evidence>
<evidence type="ECO:0000313" key="3">
    <source>
        <dbReference type="Proteomes" id="UP000273675"/>
    </source>
</evidence>
<gene>
    <name evidence="2" type="ORF">C7435_1973</name>
</gene>
<feature type="transmembrane region" description="Helical" evidence="1">
    <location>
        <begin position="49"/>
        <end position="69"/>
    </location>
</feature>
<accession>A0A495D418</accession>
<feature type="transmembrane region" description="Helical" evidence="1">
    <location>
        <begin position="12"/>
        <end position="37"/>
    </location>
</feature>
<evidence type="ECO:0000256" key="1">
    <source>
        <dbReference type="SAM" id="Phobius"/>
    </source>
</evidence>
<reference evidence="2 3" key="1">
    <citation type="submission" date="2018-10" db="EMBL/GenBank/DDBJ databases">
        <title>Genomic Encyclopedia of Type Strains, Phase IV (KMG-IV): sequencing the most valuable type-strain genomes for metagenomic binning, comparative biology and taxonomic classification.</title>
        <authorList>
            <person name="Goeker M."/>
        </authorList>
    </citation>
    <scope>NUCLEOTIDE SEQUENCE [LARGE SCALE GENOMIC DNA]</scope>
    <source>
        <strain evidence="2 3">DSM 4734</strain>
    </source>
</reference>
<keyword evidence="1" id="KW-0812">Transmembrane</keyword>